<gene>
    <name evidence="3" type="ORF">CTAYLR_002787</name>
</gene>
<feature type="transmembrane region" description="Helical" evidence="2">
    <location>
        <begin position="173"/>
        <end position="192"/>
    </location>
</feature>
<keyword evidence="2" id="KW-1133">Transmembrane helix</keyword>
<feature type="compositionally biased region" description="Basic and acidic residues" evidence="1">
    <location>
        <begin position="388"/>
        <end position="399"/>
    </location>
</feature>
<feature type="transmembrane region" description="Helical" evidence="2">
    <location>
        <begin position="232"/>
        <end position="254"/>
    </location>
</feature>
<feature type="transmembrane region" description="Helical" evidence="2">
    <location>
        <begin position="204"/>
        <end position="225"/>
    </location>
</feature>
<feature type="transmembrane region" description="Helical" evidence="2">
    <location>
        <begin position="266"/>
        <end position="286"/>
    </location>
</feature>
<evidence type="ECO:0000313" key="3">
    <source>
        <dbReference type="EMBL" id="KAJ8602061.1"/>
    </source>
</evidence>
<keyword evidence="2" id="KW-0472">Membrane</keyword>
<evidence type="ECO:0000313" key="4">
    <source>
        <dbReference type="Proteomes" id="UP001230188"/>
    </source>
</evidence>
<proteinExistence type="predicted"/>
<name>A0AAD7UBS7_9STRA</name>
<protein>
    <submittedName>
        <fullName evidence="3">Uncharacterized protein</fullName>
    </submittedName>
</protein>
<dbReference type="AlphaFoldDB" id="A0AAD7UBS7"/>
<feature type="compositionally biased region" description="Low complexity" evidence="1">
    <location>
        <begin position="435"/>
        <end position="455"/>
    </location>
</feature>
<feature type="transmembrane region" description="Helical" evidence="2">
    <location>
        <begin position="298"/>
        <end position="320"/>
    </location>
</feature>
<keyword evidence="4" id="KW-1185">Reference proteome</keyword>
<keyword evidence="2" id="KW-0812">Transmembrane</keyword>
<reference evidence="3" key="1">
    <citation type="submission" date="2023-01" db="EMBL/GenBank/DDBJ databases">
        <title>Metagenome sequencing of chrysophaentin producing Chrysophaeum taylorii.</title>
        <authorList>
            <person name="Davison J."/>
            <person name="Bewley C."/>
        </authorList>
    </citation>
    <scope>NUCLEOTIDE SEQUENCE</scope>
    <source>
        <strain evidence="3">NIES-1699</strain>
    </source>
</reference>
<feature type="transmembrane region" description="Helical" evidence="2">
    <location>
        <begin position="20"/>
        <end position="38"/>
    </location>
</feature>
<evidence type="ECO:0000256" key="2">
    <source>
        <dbReference type="SAM" id="Phobius"/>
    </source>
</evidence>
<comment type="caution">
    <text evidence="3">The sequence shown here is derived from an EMBL/GenBank/DDBJ whole genome shotgun (WGS) entry which is preliminary data.</text>
</comment>
<evidence type="ECO:0000256" key="1">
    <source>
        <dbReference type="SAM" id="MobiDB-lite"/>
    </source>
</evidence>
<organism evidence="3 4">
    <name type="scientific">Chrysophaeum taylorii</name>
    <dbReference type="NCBI Taxonomy" id="2483200"/>
    <lineage>
        <taxon>Eukaryota</taxon>
        <taxon>Sar</taxon>
        <taxon>Stramenopiles</taxon>
        <taxon>Ochrophyta</taxon>
        <taxon>Pelagophyceae</taxon>
        <taxon>Pelagomonadales</taxon>
        <taxon>Pelagomonadaceae</taxon>
        <taxon>Chrysophaeum</taxon>
    </lineage>
</organism>
<feature type="region of interest" description="Disordered" evidence="1">
    <location>
        <begin position="367"/>
        <end position="466"/>
    </location>
</feature>
<dbReference type="EMBL" id="JAQMWT010000391">
    <property type="protein sequence ID" value="KAJ8602061.1"/>
    <property type="molecule type" value="Genomic_DNA"/>
</dbReference>
<dbReference type="Proteomes" id="UP001230188">
    <property type="component" value="Unassembled WGS sequence"/>
</dbReference>
<sequence length="466" mass="48805">MLLLLLVDGRRDEGTRLGRLGVVNAALGAAISTLGLSLQNWARQRARRENRGLEPFSTGRAYYETRAAVYLGVLCVVCGAVSGVIGDAMLPQSTQAPLAAFATALRTAFNGCFTQQREDDPKEMRSDEALLAASRFSARNDDDDFDDYDESSAVASRVEEKGAACDVRRRPRAVALALMVVGPAIALVGARLDDAGGLSGPALARLYASPSTASIAAFSLAAAVLARRRSGLGLAALGSALASAWAHVAVKGLVEVSLFYAGDAFFAEPACWVVLLAVPVLVSLKLRAVSASLTAYHAGLFMPVYQSLAIAANAACGVFVYDDFGYLELSNPAVSPANIIAYGVGLACTVAGVVLTAADHVDDDLRAPVGLDEENPFRPSPKQRRRRPPDFAEDQKRDDNDDTSLEFGAASRHRGTLSVPRPPPGLVGGAPPCKSWDSAAAEAASSSTTFTAGLSPHDAPALRLSC</sequence>
<accession>A0AAD7UBS7</accession>
<feature type="transmembrane region" description="Helical" evidence="2">
    <location>
        <begin position="340"/>
        <end position="358"/>
    </location>
</feature>